<keyword evidence="1" id="KW-0175">Coiled coil</keyword>
<reference evidence="2" key="1">
    <citation type="submission" date="2021-02" db="EMBL/GenBank/DDBJ databases">
        <authorList>
            <person name="Nieuwenhuis M."/>
            <person name="Van De Peppel L.J.J."/>
        </authorList>
    </citation>
    <scope>NUCLEOTIDE SEQUENCE</scope>
    <source>
        <strain evidence="2">D49</strain>
    </source>
</reference>
<keyword evidence="3" id="KW-1185">Reference proteome</keyword>
<dbReference type="Proteomes" id="UP000717328">
    <property type="component" value="Unassembled WGS sequence"/>
</dbReference>
<accession>A0A9P7FLT6</accession>
<reference evidence="2" key="2">
    <citation type="submission" date="2021-10" db="EMBL/GenBank/DDBJ databases">
        <title>Phylogenomics reveals ancestral predisposition of the termite-cultivated fungus Termitomyces towards a domesticated lifestyle.</title>
        <authorList>
            <person name="Auxier B."/>
            <person name="Grum-Grzhimaylo A."/>
            <person name="Cardenas M.E."/>
            <person name="Lodge J.D."/>
            <person name="Laessoe T."/>
            <person name="Pedersen O."/>
            <person name="Smith M.E."/>
            <person name="Kuyper T.W."/>
            <person name="Franco-Molano E.A."/>
            <person name="Baroni T.J."/>
            <person name="Aanen D.K."/>
        </authorList>
    </citation>
    <scope>NUCLEOTIDE SEQUENCE</scope>
    <source>
        <strain evidence="2">D49</strain>
    </source>
</reference>
<sequence length="238" mass="26516">MECTSGDSANYKKVIDALEERINELEAKVNTLENDMGMRVYAWMNAKFDTIVHTFNEQSSAIEENLKRLDNNSEVFWPQLEENRRQIKTVEAVREKMEVGPPCLGIQDLNCAWSPLSRPRIGSPELMRHHCAPTNHSLDTAIVIHPTRPSDPNASPSPNHSVHADRALICPADSTSPTAPDLFRKPVGTVGLGVTVNKELSPSTNLINPSPNNSRLDVTNASLNTTFLPIRTTLWLRK</sequence>
<evidence type="ECO:0000313" key="2">
    <source>
        <dbReference type="EMBL" id="KAG5634058.1"/>
    </source>
</evidence>
<proteinExistence type="predicted"/>
<feature type="coiled-coil region" evidence="1">
    <location>
        <begin position="8"/>
        <end position="72"/>
    </location>
</feature>
<evidence type="ECO:0000313" key="3">
    <source>
        <dbReference type="Proteomes" id="UP000717328"/>
    </source>
</evidence>
<dbReference type="EMBL" id="JABCKI010006675">
    <property type="protein sequence ID" value="KAG5634058.1"/>
    <property type="molecule type" value="Genomic_DNA"/>
</dbReference>
<name>A0A9P7FLT6_9AGAR</name>
<organism evidence="2 3">
    <name type="scientific">Sphagnurus paluster</name>
    <dbReference type="NCBI Taxonomy" id="117069"/>
    <lineage>
        <taxon>Eukaryota</taxon>
        <taxon>Fungi</taxon>
        <taxon>Dikarya</taxon>
        <taxon>Basidiomycota</taxon>
        <taxon>Agaricomycotina</taxon>
        <taxon>Agaricomycetes</taxon>
        <taxon>Agaricomycetidae</taxon>
        <taxon>Agaricales</taxon>
        <taxon>Tricholomatineae</taxon>
        <taxon>Lyophyllaceae</taxon>
        <taxon>Sphagnurus</taxon>
    </lineage>
</organism>
<dbReference type="AlphaFoldDB" id="A0A9P7FLT6"/>
<comment type="caution">
    <text evidence="2">The sequence shown here is derived from an EMBL/GenBank/DDBJ whole genome shotgun (WGS) entry which is preliminary data.</text>
</comment>
<gene>
    <name evidence="2" type="ORF">H0H81_003586</name>
</gene>
<evidence type="ECO:0000256" key="1">
    <source>
        <dbReference type="SAM" id="Coils"/>
    </source>
</evidence>
<protein>
    <submittedName>
        <fullName evidence="2">Uncharacterized protein</fullName>
    </submittedName>
</protein>